<dbReference type="PANTHER" id="PTHR37187:SF19">
    <property type="entry name" value="(RAPE) HYPOTHETICAL PROTEIN"/>
    <property type="match status" value="1"/>
</dbReference>
<keyword evidence="2" id="KW-1133">Transmembrane helix</keyword>
<feature type="compositionally biased region" description="Basic and acidic residues" evidence="1">
    <location>
        <begin position="131"/>
        <end position="142"/>
    </location>
</feature>
<feature type="compositionally biased region" description="Polar residues" evidence="1">
    <location>
        <begin position="46"/>
        <end position="59"/>
    </location>
</feature>
<comment type="caution">
    <text evidence="3">The sequence shown here is derived from an EMBL/GenBank/DDBJ whole genome shotgun (WGS) entry which is preliminary data.</text>
</comment>
<dbReference type="PANTHER" id="PTHR37187">
    <property type="entry name" value="EXPRESSED PROTEIN"/>
    <property type="match status" value="1"/>
</dbReference>
<evidence type="ECO:0000313" key="4">
    <source>
        <dbReference type="Proteomes" id="UP001396334"/>
    </source>
</evidence>
<keyword evidence="4" id="KW-1185">Reference proteome</keyword>
<feature type="transmembrane region" description="Helical" evidence="2">
    <location>
        <begin position="302"/>
        <end position="322"/>
    </location>
</feature>
<feature type="region of interest" description="Disordered" evidence="1">
    <location>
        <begin position="1"/>
        <end position="145"/>
    </location>
</feature>
<feature type="compositionally biased region" description="Basic and acidic residues" evidence="1">
    <location>
        <begin position="79"/>
        <end position="88"/>
    </location>
</feature>
<dbReference type="Proteomes" id="UP001396334">
    <property type="component" value="Unassembled WGS sequence"/>
</dbReference>
<evidence type="ECO:0000313" key="3">
    <source>
        <dbReference type="EMBL" id="KAK9014210.1"/>
    </source>
</evidence>
<gene>
    <name evidence="3" type="ORF">V6N11_005375</name>
</gene>
<organism evidence="3 4">
    <name type="scientific">Hibiscus sabdariffa</name>
    <name type="common">roselle</name>
    <dbReference type="NCBI Taxonomy" id="183260"/>
    <lineage>
        <taxon>Eukaryota</taxon>
        <taxon>Viridiplantae</taxon>
        <taxon>Streptophyta</taxon>
        <taxon>Embryophyta</taxon>
        <taxon>Tracheophyta</taxon>
        <taxon>Spermatophyta</taxon>
        <taxon>Magnoliopsida</taxon>
        <taxon>eudicotyledons</taxon>
        <taxon>Gunneridae</taxon>
        <taxon>Pentapetalae</taxon>
        <taxon>rosids</taxon>
        <taxon>malvids</taxon>
        <taxon>Malvales</taxon>
        <taxon>Malvaceae</taxon>
        <taxon>Malvoideae</taxon>
        <taxon>Hibiscus</taxon>
    </lineage>
</organism>
<feature type="compositionally biased region" description="Polar residues" evidence="1">
    <location>
        <begin position="20"/>
        <end position="30"/>
    </location>
</feature>
<accession>A0ABR2RMV8</accession>
<reference evidence="3 4" key="1">
    <citation type="journal article" date="2024" name="G3 (Bethesda)">
        <title>Genome assembly of Hibiscus sabdariffa L. provides insights into metabolisms of medicinal natural products.</title>
        <authorList>
            <person name="Kim T."/>
        </authorList>
    </citation>
    <scope>NUCLEOTIDE SEQUENCE [LARGE SCALE GENOMIC DNA]</scope>
    <source>
        <strain evidence="3">TK-2024</strain>
        <tissue evidence="3">Old leaves</tissue>
    </source>
</reference>
<feature type="compositionally biased region" description="Basic and acidic residues" evidence="1">
    <location>
        <begin position="269"/>
        <end position="278"/>
    </location>
</feature>
<feature type="compositionally biased region" description="Basic residues" evidence="1">
    <location>
        <begin position="1"/>
        <end position="16"/>
    </location>
</feature>
<evidence type="ECO:0000256" key="2">
    <source>
        <dbReference type="SAM" id="Phobius"/>
    </source>
</evidence>
<feature type="compositionally biased region" description="Polar residues" evidence="1">
    <location>
        <begin position="256"/>
        <end position="268"/>
    </location>
</feature>
<protein>
    <submittedName>
        <fullName evidence="3">Uncharacterized protein</fullName>
    </submittedName>
</protein>
<feature type="region of interest" description="Disordered" evidence="1">
    <location>
        <begin position="251"/>
        <end position="287"/>
    </location>
</feature>
<dbReference type="EMBL" id="JBBPBN010000021">
    <property type="protein sequence ID" value="KAK9014210.1"/>
    <property type="molecule type" value="Genomic_DNA"/>
</dbReference>
<proteinExistence type="predicted"/>
<evidence type="ECO:0000256" key="1">
    <source>
        <dbReference type="SAM" id="MobiDB-lite"/>
    </source>
</evidence>
<name>A0ABR2RMV8_9ROSI</name>
<keyword evidence="2" id="KW-0472">Membrane</keyword>
<sequence>MPSGAKKRKAAKKKKTQAASSLGSSTSNPHGNDDPRSQDESYSDGGYTSSHVSQDTFSQGEDEGKRSQSRVTEEISVEETSKDTKSPEKSQSGAVDVKIGKPKSGLESKRISSKHVKRDKSSSSSSSSHCSSDEESRAFEKKSKGKACNIGSEMASYNTENKSAAVLAEGVPKVIEIGAFENGNSNSAGGTVAVDNSVKTVLSMPEVPPKTSEKNSVPVVVESGLKANEEKLCPSSNGISGVELEGVEGKGFPSSDIPTESSNVGETNRTLDPHEYSEKQPLVASTPPPVKRTSCLVTLPGILFQSASLLVSFAFLFLYGFMA</sequence>
<keyword evidence="2" id="KW-0812">Transmembrane</keyword>